<protein>
    <recommendedName>
        <fullName evidence="4">YcxB-like protein domain-containing protein</fullName>
    </recommendedName>
</protein>
<evidence type="ECO:0008006" key="4">
    <source>
        <dbReference type="Google" id="ProtNLM"/>
    </source>
</evidence>
<keyword evidence="1" id="KW-0812">Transmembrane</keyword>
<gene>
    <name evidence="2" type="ORF">EUBIFOR_02161</name>
</gene>
<dbReference type="EMBL" id="ABYT01000111">
    <property type="protein sequence ID" value="EEC89286.1"/>
    <property type="molecule type" value="Genomic_DNA"/>
</dbReference>
<proteinExistence type="predicted"/>
<organism evidence="2 3">
    <name type="scientific">Holdemanella biformis DSM 3989</name>
    <dbReference type="NCBI Taxonomy" id="518637"/>
    <lineage>
        <taxon>Bacteria</taxon>
        <taxon>Bacillati</taxon>
        <taxon>Bacillota</taxon>
        <taxon>Erysipelotrichia</taxon>
        <taxon>Erysipelotrichales</taxon>
        <taxon>Erysipelotrichaceae</taxon>
        <taxon>Holdemanella</taxon>
    </lineage>
</organism>
<reference evidence="2 3" key="1">
    <citation type="submission" date="2008-10" db="EMBL/GenBank/DDBJ databases">
        <authorList>
            <person name="Fulton L."/>
            <person name="Clifton S."/>
            <person name="Fulton B."/>
            <person name="Xu J."/>
            <person name="Minx P."/>
            <person name="Pepin K.H."/>
            <person name="Johnson M."/>
            <person name="Bhonagiri V."/>
            <person name="Nash W.E."/>
            <person name="Mardis E.R."/>
            <person name="Wilson R.K."/>
        </authorList>
    </citation>
    <scope>NUCLEOTIDE SEQUENCE [LARGE SCALE GENOMIC DNA]</scope>
    <source>
        <strain evidence="2 3">DSM 3989</strain>
    </source>
</reference>
<comment type="caution">
    <text evidence="2">The sequence shown here is derived from an EMBL/GenBank/DDBJ whole genome shotgun (WGS) entry which is preliminary data.</text>
</comment>
<sequence>MNFRTTSTIEEQMSHVKKYAPLLLLNIPRKYQYLLYSIPFIAIFADFVFNLLNHIYFLCIFDFFLFIVTIHTIISLRKKIMIPESISSGILNPNSIIEIEITDQQIIGILPNKTIIKDLSEFTNYMIVKDGIFLMMNNKKEKKYILYIPSKKQELILLFKEKKIKGI</sequence>
<dbReference type="HOGENOM" id="CLU_1592328_0_0_9"/>
<dbReference type="RefSeq" id="WP_003865943.1">
    <property type="nucleotide sequence ID" value="NZ_DS996847.1"/>
</dbReference>
<dbReference type="Proteomes" id="UP000004315">
    <property type="component" value="Unassembled WGS sequence"/>
</dbReference>
<accession>B7CD82</accession>
<name>B7CD82_9FIRM</name>
<reference evidence="2 3" key="2">
    <citation type="submission" date="2008-11" db="EMBL/GenBank/DDBJ databases">
        <title>Draft genome sequence of Eubacterium biforme (DSM 3989).</title>
        <authorList>
            <person name="Sudarsanam P."/>
            <person name="Ley R."/>
            <person name="Guruge J."/>
            <person name="Turnbaugh P.J."/>
            <person name="Mahowald M."/>
            <person name="Liep D."/>
            <person name="Gordon J."/>
        </authorList>
    </citation>
    <scope>NUCLEOTIDE SEQUENCE [LARGE SCALE GENOMIC DNA]</scope>
    <source>
        <strain evidence="2 3">DSM 3989</strain>
    </source>
</reference>
<keyword evidence="1" id="KW-0472">Membrane</keyword>
<evidence type="ECO:0000256" key="1">
    <source>
        <dbReference type="SAM" id="Phobius"/>
    </source>
</evidence>
<feature type="transmembrane region" description="Helical" evidence="1">
    <location>
        <begin position="55"/>
        <end position="76"/>
    </location>
</feature>
<feature type="transmembrane region" description="Helical" evidence="1">
    <location>
        <begin position="33"/>
        <end position="49"/>
    </location>
</feature>
<keyword evidence="3" id="KW-1185">Reference proteome</keyword>
<evidence type="ECO:0000313" key="3">
    <source>
        <dbReference type="Proteomes" id="UP000004315"/>
    </source>
</evidence>
<dbReference type="AlphaFoldDB" id="B7CD82"/>
<evidence type="ECO:0000313" key="2">
    <source>
        <dbReference type="EMBL" id="EEC89286.1"/>
    </source>
</evidence>
<keyword evidence="1" id="KW-1133">Transmembrane helix</keyword>